<dbReference type="InterPro" id="IPR035069">
    <property type="entry name" value="TTHA1013/TTHA0281-like"/>
</dbReference>
<dbReference type="RefSeq" id="WP_123228821.1">
    <property type="nucleotide sequence ID" value="NZ_RJSE01000008.1"/>
</dbReference>
<keyword evidence="2" id="KW-1185">Reference proteome</keyword>
<dbReference type="GO" id="GO:0006355">
    <property type="term" value="P:regulation of DNA-templated transcription"/>
    <property type="evidence" value="ECO:0007669"/>
    <property type="project" value="InterPro"/>
</dbReference>
<evidence type="ECO:0000313" key="2">
    <source>
        <dbReference type="Proteomes" id="UP000267128"/>
    </source>
</evidence>
<reference evidence="1 2" key="1">
    <citation type="submission" date="2018-11" db="EMBL/GenBank/DDBJ databases">
        <authorList>
            <person name="Li F."/>
        </authorList>
    </citation>
    <scope>NUCLEOTIDE SEQUENCE [LARGE SCALE GENOMIC DNA]</scope>
    <source>
        <strain evidence="1 2">Gsoil 097</strain>
    </source>
</reference>
<dbReference type="OrthoDB" id="5297106at2"/>
<organism evidence="1 2">
    <name type="scientific">Nocardioides marmoriginsengisoli</name>
    <dbReference type="NCBI Taxonomy" id="661483"/>
    <lineage>
        <taxon>Bacteria</taxon>
        <taxon>Bacillati</taxon>
        <taxon>Actinomycetota</taxon>
        <taxon>Actinomycetes</taxon>
        <taxon>Propionibacteriales</taxon>
        <taxon>Nocardioidaceae</taxon>
        <taxon>Nocardioides</taxon>
    </lineage>
</organism>
<dbReference type="SUPFAM" id="SSF47598">
    <property type="entry name" value="Ribbon-helix-helix"/>
    <property type="match status" value="1"/>
</dbReference>
<dbReference type="SUPFAM" id="SSF143100">
    <property type="entry name" value="TTHA1013/TTHA0281-like"/>
    <property type="match status" value="1"/>
</dbReference>
<evidence type="ECO:0000313" key="1">
    <source>
        <dbReference type="EMBL" id="RNL61105.1"/>
    </source>
</evidence>
<dbReference type="Pfam" id="PF05534">
    <property type="entry name" value="HicB"/>
    <property type="match status" value="1"/>
</dbReference>
<name>A0A3N0CCD2_9ACTN</name>
<accession>A0A3N0CCD2</accession>
<dbReference type="Proteomes" id="UP000267128">
    <property type="component" value="Unassembled WGS sequence"/>
</dbReference>
<dbReference type="EMBL" id="RJSE01000008">
    <property type="protein sequence ID" value="RNL61105.1"/>
    <property type="molecule type" value="Genomic_DNA"/>
</dbReference>
<proteinExistence type="predicted"/>
<comment type="caution">
    <text evidence="1">The sequence shown here is derived from an EMBL/GenBank/DDBJ whole genome shotgun (WGS) entry which is preliminary data.</text>
</comment>
<sequence>MTQPRVDVSHYTYRVSWSAEDREFVGTCVELPSLSWLAPDSAAAILGIEQLAADVVRELADAGEPVPAPLSERSFSGKFLVRVSPHLHRLLTSRAAEEQMSLNRFVEERLAAAV</sequence>
<dbReference type="InterPro" id="IPR008651">
    <property type="entry name" value="Uncharacterised_HicB"/>
</dbReference>
<dbReference type="AlphaFoldDB" id="A0A3N0CCD2"/>
<protein>
    <submittedName>
        <fullName evidence="1">Toxin-antitoxin system HicB family antitoxin</fullName>
    </submittedName>
</protein>
<dbReference type="InterPro" id="IPR010985">
    <property type="entry name" value="Ribbon_hlx_hlx"/>
</dbReference>
<gene>
    <name evidence="1" type="ORF">EFK50_17150</name>
</gene>